<proteinExistence type="predicted"/>
<feature type="domain" description="YbaK/aminoacyl-tRNA synthetase-associated" evidence="1">
    <location>
        <begin position="26"/>
        <end position="141"/>
    </location>
</feature>
<evidence type="ECO:0000313" key="2">
    <source>
        <dbReference type="EMBL" id="EFV44271.1"/>
    </source>
</evidence>
<reference evidence="2 3" key="1">
    <citation type="submission" date="2010-10" db="EMBL/GenBank/DDBJ databases">
        <authorList>
            <consortium name="The Broad Institute Genome Sequencing Platform"/>
            <person name="Ward D."/>
            <person name="Earl A."/>
            <person name="Feldgarden M."/>
            <person name="Young S.K."/>
            <person name="Gargeya S."/>
            <person name="Zeng Q."/>
            <person name="Alvarado L."/>
            <person name="Berlin A."/>
            <person name="Bochicchio J."/>
            <person name="Chapman S.B."/>
            <person name="Chen Z."/>
            <person name="Freedman E."/>
            <person name="Gellesch M."/>
            <person name="Goldberg J."/>
            <person name="Griggs A."/>
            <person name="Gujja S."/>
            <person name="Heilman E."/>
            <person name="Heiman D."/>
            <person name="Howarth C."/>
            <person name="Mehta T."/>
            <person name="Neiman D."/>
            <person name="Pearson M."/>
            <person name="Roberts A."/>
            <person name="Saif S."/>
            <person name="Shea T."/>
            <person name="Shenoy N."/>
            <person name="Sisk P."/>
            <person name="Stolte C."/>
            <person name="Sykes S."/>
            <person name="White J."/>
            <person name="Yandava C."/>
            <person name="Allen-Vercoe E."/>
            <person name="Sibley C."/>
            <person name="Ambrose C.E."/>
            <person name="Strauss J."/>
            <person name="Daigneault M."/>
            <person name="Haas B."/>
            <person name="Nusbaum C."/>
            <person name="Birren B."/>
        </authorList>
    </citation>
    <scope>NUCLEOTIDE SEQUENCE [LARGE SCALE GENOMIC DNA]</scope>
    <source>
        <strain evidence="2 3">3_1_6</strain>
    </source>
</reference>
<dbReference type="InterPro" id="IPR036754">
    <property type="entry name" value="YbaK/aa-tRNA-synt-asso_dom_sf"/>
</dbReference>
<dbReference type="Proteomes" id="UP000006034">
    <property type="component" value="Unassembled WGS sequence"/>
</dbReference>
<protein>
    <recommendedName>
        <fullName evidence="1">YbaK/aminoacyl-tRNA synthetase-associated domain-containing protein</fullName>
    </recommendedName>
</protein>
<dbReference type="CDD" id="cd04333">
    <property type="entry name" value="ProX_deacylase"/>
    <property type="match status" value="1"/>
</dbReference>
<dbReference type="InterPro" id="IPR007214">
    <property type="entry name" value="YbaK/aa-tRNA-synth-assoc-dom"/>
</dbReference>
<gene>
    <name evidence="2" type="ORF">HMPREF0179_01915</name>
</gene>
<evidence type="ECO:0000259" key="1">
    <source>
        <dbReference type="Pfam" id="PF04073"/>
    </source>
</evidence>
<accession>E5Y6T0</accession>
<dbReference type="HOGENOM" id="CLU_094875_0_3_7"/>
<sequence length="156" mass="16746">MRIDEVKRQLEAFGVLDGYREFATSSATVELAAAAAGCEPGRIAKTLSFKTAEGPIVIVVMGTARIDNRKFKDQFKEKAKFPQGEEVESLIGHPIGGVCPFAVNEGVRVFLDLSLKAFDPVYPAAGAPNNAVCLSLADLERVTGGTWVDVCKQEAE</sequence>
<dbReference type="GO" id="GO:0002161">
    <property type="term" value="F:aminoacyl-tRNA deacylase activity"/>
    <property type="evidence" value="ECO:0007669"/>
    <property type="project" value="InterPro"/>
</dbReference>
<name>E5Y6T0_BILW3</name>
<dbReference type="STRING" id="563192.HMPREF0179_01915"/>
<dbReference type="AlphaFoldDB" id="E5Y6T0"/>
<dbReference type="GeneID" id="78084184"/>
<evidence type="ECO:0000313" key="3">
    <source>
        <dbReference type="Proteomes" id="UP000006034"/>
    </source>
</evidence>
<reference evidence="2 3" key="2">
    <citation type="submission" date="2013-04" db="EMBL/GenBank/DDBJ databases">
        <title>The Genome Sequence of Bilophila wadsworthia 3_1_6.</title>
        <authorList>
            <consortium name="The Broad Institute Genomics Platform"/>
            <person name="Earl A."/>
            <person name="Ward D."/>
            <person name="Feldgarden M."/>
            <person name="Gevers D."/>
            <person name="Sibley C."/>
            <person name="Strauss J."/>
            <person name="Allen-Vercoe E."/>
            <person name="Walker B."/>
            <person name="Young S."/>
            <person name="Zeng Q."/>
            <person name="Gargeya S."/>
            <person name="Fitzgerald M."/>
            <person name="Haas B."/>
            <person name="Abouelleil A."/>
            <person name="Allen A.W."/>
            <person name="Alvarado L."/>
            <person name="Arachchi H.M."/>
            <person name="Berlin A.M."/>
            <person name="Chapman S.B."/>
            <person name="Gainer-Dewar J."/>
            <person name="Goldberg J."/>
            <person name="Griggs A."/>
            <person name="Gujja S."/>
            <person name="Hansen M."/>
            <person name="Howarth C."/>
            <person name="Imamovic A."/>
            <person name="Ireland A."/>
            <person name="Larimer J."/>
            <person name="McCowan C."/>
            <person name="Murphy C."/>
            <person name="Pearson M."/>
            <person name="Poon T.W."/>
            <person name="Priest M."/>
            <person name="Roberts A."/>
            <person name="Saif S."/>
            <person name="Shea T."/>
            <person name="Sisk P."/>
            <person name="Sykes S."/>
            <person name="Wortman J."/>
            <person name="Nusbaum C."/>
            <person name="Birren B."/>
        </authorList>
    </citation>
    <scope>NUCLEOTIDE SEQUENCE [LARGE SCALE GENOMIC DNA]</scope>
    <source>
        <strain evidence="2 3">3_1_6</strain>
    </source>
</reference>
<keyword evidence="3" id="KW-1185">Reference proteome</keyword>
<dbReference type="OrthoDB" id="8536235at2"/>
<dbReference type="Gene3D" id="3.90.960.10">
    <property type="entry name" value="YbaK/aminoacyl-tRNA synthetase-associated domain"/>
    <property type="match status" value="1"/>
</dbReference>
<dbReference type="eggNOG" id="COG2606">
    <property type="taxonomic scope" value="Bacteria"/>
</dbReference>
<dbReference type="PANTHER" id="PTHR30411">
    <property type="entry name" value="CYTOPLASMIC PROTEIN"/>
    <property type="match status" value="1"/>
</dbReference>
<dbReference type="Pfam" id="PF04073">
    <property type="entry name" value="tRNA_edit"/>
    <property type="match status" value="1"/>
</dbReference>
<dbReference type="SUPFAM" id="SSF55826">
    <property type="entry name" value="YbaK/ProRS associated domain"/>
    <property type="match status" value="1"/>
</dbReference>
<comment type="caution">
    <text evidence="2">The sequence shown here is derived from an EMBL/GenBank/DDBJ whole genome shotgun (WGS) entry which is preliminary data.</text>
</comment>
<dbReference type="RefSeq" id="WP_005027624.1">
    <property type="nucleotide sequence ID" value="NZ_KE150238.1"/>
</dbReference>
<organism evidence="2 3">
    <name type="scientific">Bilophila wadsworthia (strain 3_1_6)</name>
    <dbReference type="NCBI Taxonomy" id="563192"/>
    <lineage>
        <taxon>Bacteria</taxon>
        <taxon>Pseudomonadati</taxon>
        <taxon>Thermodesulfobacteriota</taxon>
        <taxon>Desulfovibrionia</taxon>
        <taxon>Desulfovibrionales</taxon>
        <taxon>Desulfovibrionaceae</taxon>
        <taxon>Bilophila</taxon>
    </lineage>
</organism>
<dbReference type="EMBL" id="ADCP02000001">
    <property type="protein sequence ID" value="EFV44271.1"/>
    <property type="molecule type" value="Genomic_DNA"/>
</dbReference>
<dbReference type="PANTHER" id="PTHR30411:SF1">
    <property type="entry name" value="CYTOPLASMIC PROTEIN"/>
    <property type="match status" value="1"/>
</dbReference>